<dbReference type="InterPro" id="IPR011621">
    <property type="entry name" value="Metal-dep_PHydrolase_7TM_intra"/>
</dbReference>
<feature type="transmembrane region" description="Helical" evidence="1">
    <location>
        <begin position="258"/>
        <end position="280"/>
    </location>
</feature>
<dbReference type="CDD" id="cd00077">
    <property type="entry name" value="HDc"/>
    <property type="match status" value="1"/>
</dbReference>
<feature type="transmembrane region" description="Helical" evidence="1">
    <location>
        <begin position="292"/>
        <end position="325"/>
    </location>
</feature>
<dbReference type="InterPro" id="IPR011624">
    <property type="entry name" value="Metal-dep_PHydrolase_7TM_extra"/>
</dbReference>
<evidence type="ECO:0000313" key="3">
    <source>
        <dbReference type="EMBL" id="CUN11766.1"/>
    </source>
</evidence>
<dbReference type="SMART" id="SM00471">
    <property type="entry name" value="HDc"/>
    <property type="match status" value="1"/>
</dbReference>
<name>A0A173UBQ1_PARDI</name>
<dbReference type="InterPro" id="IPR052722">
    <property type="entry name" value="PgpH_phosphodiesterase"/>
</dbReference>
<keyword evidence="1" id="KW-1133">Transmembrane helix</keyword>
<evidence type="ECO:0000313" key="4">
    <source>
        <dbReference type="Proteomes" id="UP000095591"/>
    </source>
</evidence>
<dbReference type="Pfam" id="PF07698">
    <property type="entry name" value="7TM-7TMR_HD"/>
    <property type="match status" value="1"/>
</dbReference>
<dbReference type="RefSeq" id="WP_057319329.1">
    <property type="nucleotide sequence ID" value="NZ_CYXP01000004.1"/>
</dbReference>
<dbReference type="PANTHER" id="PTHR36442:SF1">
    <property type="entry name" value="CYCLIC-DI-AMP PHOSPHODIESTERASE PGPH"/>
    <property type="match status" value="1"/>
</dbReference>
<dbReference type="InterPro" id="IPR006675">
    <property type="entry name" value="HDIG_dom"/>
</dbReference>
<dbReference type="InterPro" id="IPR006674">
    <property type="entry name" value="HD_domain"/>
</dbReference>
<organism evidence="3 4">
    <name type="scientific">Parabacteroides distasonis</name>
    <dbReference type="NCBI Taxonomy" id="823"/>
    <lineage>
        <taxon>Bacteria</taxon>
        <taxon>Pseudomonadati</taxon>
        <taxon>Bacteroidota</taxon>
        <taxon>Bacteroidia</taxon>
        <taxon>Bacteroidales</taxon>
        <taxon>Tannerellaceae</taxon>
        <taxon>Parabacteroides</taxon>
    </lineage>
</organism>
<dbReference type="GO" id="GO:0016787">
    <property type="term" value="F:hydrolase activity"/>
    <property type="evidence" value="ECO:0007669"/>
    <property type="project" value="UniProtKB-KW"/>
</dbReference>
<dbReference type="Pfam" id="PF07697">
    <property type="entry name" value="7TMR-HDED"/>
    <property type="match status" value="1"/>
</dbReference>
<reference evidence="3 4" key="1">
    <citation type="submission" date="2015-09" db="EMBL/GenBank/DDBJ databases">
        <authorList>
            <consortium name="Pathogen Informatics"/>
        </authorList>
    </citation>
    <scope>NUCLEOTIDE SEQUENCE [LARGE SCALE GENOMIC DNA]</scope>
    <source>
        <strain evidence="3 4">2789STDY5608872</strain>
    </source>
</reference>
<dbReference type="EMBL" id="CYXP01000004">
    <property type="protein sequence ID" value="CUN11766.1"/>
    <property type="molecule type" value="Genomic_DNA"/>
</dbReference>
<feature type="transmembrane region" description="Helical" evidence="1">
    <location>
        <begin position="337"/>
        <end position="353"/>
    </location>
</feature>
<feature type="transmembrane region" description="Helical" evidence="1">
    <location>
        <begin position="386"/>
        <end position="404"/>
    </location>
</feature>
<dbReference type="Proteomes" id="UP000095591">
    <property type="component" value="Unassembled WGS sequence"/>
</dbReference>
<dbReference type="Pfam" id="PF01966">
    <property type="entry name" value="HD"/>
    <property type="match status" value="1"/>
</dbReference>
<accession>A0A173UBQ1</accession>
<gene>
    <name evidence="3" type="ORF">ERS852429_02017</name>
</gene>
<dbReference type="SUPFAM" id="SSF109604">
    <property type="entry name" value="HD-domain/PDEase-like"/>
    <property type="match status" value="1"/>
</dbReference>
<dbReference type="NCBIfam" id="TIGR00277">
    <property type="entry name" value="HDIG"/>
    <property type="match status" value="1"/>
</dbReference>
<sequence>MKQKNYNIPTVVYFVVTALLIAYFFPREGKFRYQFYEGKPWRYGLLTAPSDFPIYKTDDEVKAEKDSVLRKFEPYYRMNPDIQKQEVEKLRANYNNGNNLRSKVSPAYMQYIESSLINLYKNGIISSQDLDELRKEEYSRVNLLENAVAQPRYVSDFFTVRTAYEFIINNCPPRLDKSILQSCDINNYLTENISYAADMSDKIKEDMLQSVSIANGMVQAGERIVDRGEIIDNHTYNVLRSLKAIHEAKTGGTQTQGIILAGQFVLVFGLMFCFWLYLWSFRLKIFHNRKNVLFLILCIFVSCIFTELCVTYALFNVYILPFAIVPIVVRTFFDSRTALFTHLIIVLICSLMVPFPHEFLLLQIVAGMVVTFSLKELSERSQLIRCAVFIFLSYAACYLSLTLYQEANLNKINWMMMLYFGINFILLMFTYVLVYMLEKTFGYVSSITLVELSNINNPILKKLSETCPGTFQHSLQVSILASEAAAKIGANSQLVRTGALYHDIGKMSNPVFFTENQTSVNPHNQLAFDQSAQIIINHVTEGVKIAEKAMLPKAVISFIRTHHGRGKAKYFYNSFKNQYPDKPINDELFTYPGPDPFSKETAVLMMADSVEAASRSLKEHTEESISALVNKIIDGQIADGLLKSAPLTFKDVETVKSVFVDKLKTMFHTRISYPDLKKQ</sequence>
<keyword evidence="1" id="KW-0812">Transmembrane</keyword>
<feature type="transmembrane region" description="Helical" evidence="1">
    <location>
        <begin position="6"/>
        <end position="25"/>
    </location>
</feature>
<feature type="domain" description="HD/PDEase" evidence="2">
    <location>
        <begin position="466"/>
        <end position="622"/>
    </location>
</feature>
<keyword evidence="1" id="KW-0472">Membrane</keyword>
<proteinExistence type="predicted"/>
<dbReference type="PANTHER" id="PTHR36442">
    <property type="entry name" value="CYCLIC-DI-AMP PHOSPHODIESTERASE PGPH"/>
    <property type="match status" value="1"/>
</dbReference>
<dbReference type="InterPro" id="IPR003607">
    <property type="entry name" value="HD/PDEase_dom"/>
</dbReference>
<keyword evidence="3" id="KW-0378">Hydrolase</keyword>
<evidence type="ECO:0000256" key="1">
    <source>
        <dbReference type="SAM" id="Phobius"/>
    </source>
</evidence>
<dbReference type="Gene3D" id="1.10.3210.10">
    <property type="entry name" value="Hypothetical protein af1432"/>
    <property type="match status" value="1"/>
</dbReference>
<dbReference type="AlphaFoldDB" id="A0A173UBQ1"/>
<feature type="transmembrane region" description="Helical" evidence="1">
    <location>
        <begin position="416"/>
        <end position="437"/>
    </location>
</feature>
<evidence type="ECO:0000259" key="2">
    <source>
        <dbReference type="SMART" id="SM00471"/>
    </source>
</evidence>
<protein>
    <submittedName>
        <fullName evidence="3">Predicted HD superfamily hydrolase</fullName>
    </submittedName>
</protein>